<dbReference type="RefSeq" id="WP_252595130.1">
    <property type="nucleotide sequence ID" value="NZ_CP099489.1"/>
</dbReference>
<dbReference type="InterPro" id="IPR005025">
    <property type="entry name" value="FMN_Rdtase-like_dom"/>
</dbReference>
<dbReference type="Pfam" id="PF03358">
    <property type="entry name" value="FMN_red"/>
    <property type="match status" value="1"/>
</dbReference>
<evidence type="ECO:0000256" key="2">
    <source>
        <dbReference type="ARBA" id="ARBA00022643"/>
    </source>
</evidence>
<dbReference type="Gene3D" id="3.40.50.360">
    <property type="match status" value="1"/>
</dbReference>
<keyword evidence="2" id="KW-0288">FMN</keyword>
<dbReference type="Proteomes" id="UP001056455">
    <property type="component" value="Chromosome"/>
</dbReference>
<evidence type="ECO:0000313" key="5">
    <source>
        <dbReference type="EMBL" id="USQ81593.1"/>
    </source>
</evidence>
<dbReference type="SUPFAM" id="SSF52218">
    <property type="entry name" value="Flavoproteins"/>
    <property type="match status" value="1"/>
</dbReference>
<evidence type="ECO:0000256" key="1">
    <source>
        <dbReference type="ARBA" id="ARBA00022630"/>
    </source>
</evidence>
<feature type="domain" description="NADPH-dependent FMN reductase-like" evidence="4">
    <location>
        <begin position="1"/>
        <end position="144"/>
    </location>
</feature>
<dbReference type="PANTHER" id="PTHR43408:SF2">
    <property type="entry name" value="FMN REDUCTASE (NADPH)"/>
    <property type="match status" value="1"/>
</dbReference>
<keyword evidence="1" id="KW-0285">Flavoprotein</keyword>
<proteinExistence type="predicted"/>
<reference evidence="5" key="1">
    <citation type="submission" date="2022-06" db="EMBL/GenBank/DDBJ databases">
        <title>Ornithinimicrobium HY1793.</title>
        <authorList>
            <person name="Huang Y."/>
        </authorList>
    </citation>
    <scope>NUCLEOTIDE SEQUENCE</scope>
    <source>
        <strain evidence="5">HY1793</strain>
    </source>
</reference>
<dbReference type="PANTHER" id="PTHR43408">
    <property type="entry name" value="FMN REDUCTASE (NADPH)"/>
    <property type="match status" value="1"/>
</dbReference>
<sequence>MSTVILVGNPRAGSRTATLATTLAQHLAESLPSAGADGPEILELAELVGITFTDEPAVASAPHPDPWGVVREADLLLVATPTYKGTYTGLLKIFLDHFQAGDLAGVVAIPVAIAGRPDHQESVGNTLRELLIELGASVPAPPLVLLEPQVLKATEHVTGWAREHTAALDRALSTVGAQR</sequence>
<organism evidence="5 6">
    <name type="scientific">Ornithinimicrobium faecis</name>
    <dbReference type="NCBI Taxonomy" id="2934158"/>
    <lineage>
        <taxon>Bacteria</taxon>
        <taxon>Bacillati</taxon>
        <taxon>Actinomycetota</taxon>
        <taxon>Actinomycetes</taxon>
        <taxon>Micrococcales</taxon>
        <taxon>Ornithinimicrobiaceae</taxon>
        <taxon>Ornithinimicrobium</taxon>
    </lineage>
</organism>
<dbReference type="EMBL" id="CP099489">
    <property type="protein sequence ID" value="USQ81593.1"/>
    <property type="molecule type" value="Genomic_DNA"/>
</dbReference>
<evidence type="ECO:0000313" key="6">
    <source>
        <dbReference type="Proteomes" id="UP001056455"/>
    </source>
</evidence>
<accession>A0ABY4YXT2</accession>
<name>A0ABY4YXT2_9MICO</name>
<evidence type="ECO:0000259" key="4">
    <source>
        <dbReference type="Pfam" id="PF03358"/>
    </source>
</evidence>
<evidence type="ECO:0000256" key="3">
    <source>
        <dbReference type="ARBA" id="ARBA00023002"/>
    </source>
</evidence>
<gene>
    <name evidence="5" type="ORF">NF556_08085</name>
</gene>
<dbReference type="InterPro" id="IPR029039">
    <property type="entry name" value="Flavoprotein-like_sf"/>
</dbReference>
<dbReference type="InterPro" id="IPR051814">
    <property type="entry name" value="NAD(P)H-dep_FMN_reductase"/>
</dbReference>
<protein>
    <submittedName>
        <fullName evidence="5">NAD(P)H-dependent oxidoreductase</fullName>
    </submittedName>
</protein>
<keyword evidence="6" id="KW-1185">Reference proteome</keyword>
<keyword evidence="3" id="KW-0560">Oxidoreductase</keyword>